<evidence type="ECO:0000313" key="1">
    <source>
        <dbReference type="EMBL" id="JAE01540.1"/>
    </source>
</evidence>
<organism evidence="1">
    <name type="scientific">Arundo donax</name>
    <name type="common">Giant reed</name>
    <name type="synonym">Donax arundinaceus</name>
    <dbReference type="NCBI Taxonomy" id="35708"/>
    <lineage>
        <taxon>Eukaryota</taxon>
        <taxon>Viridiplantae</taxon>
        <taxon>Streptophyta</taxon>
        <taxon>Embryophyta</taxon>
        <taxon>Tracheophyta</taxon>
        <taxon>Spermatophyta</taxon>
        <taxon>Magnoliopsida</taxon>
        <taxon>Liliopsida</taxon>
        <taxon>Poales</taxon>
        <taxon>Poaceae</taxon>
        <taxon>PACMAD clade</taxon>
        <taxon>Arundinoideae</taxon>
        <taxon>Arundineae</taxon>
        <taxon>Arundo</taxon>
    </lineage>
</organism>
<reference evidence="1" key="1">
    <citation type="submission" date="2014-09" db="EMBL/GenBank/DDBJ databases">
        <authorList>
            <person name="Magalhaes I.L.F."/>
            <person name="Oliveira U."/>
            <person name="Santos F.R."/>
            <person name="Vidigal T.H.D.A."/>
            <person name="Brescovit A.D."/>
            <person name="Santos A.J."/>
        </authorList>
    </citation>
    <scope>NUCLEOTIDE SEQUENCE</scope>
    <source>
        <tissue evidence="1">Shoot tissue taken approximately 20 cm above the soil surface</tissue>
    </source>
</reference>
<accession>A0A0A9ELD2</accession>
<dbReference type="AlphaFoldDB" id="A0A0A9ELD2"/>
<reference evidence="1" key="2">
    <citation type="journal article" date="2015" name="Data Brief">
        <title>Shoot transcriptome of the giant reed, Arundo donax.</title>
        <authorList>
            <person name="Barrero R.A."/>
            <person name="Guerrero F.D."/>
            <person name="Moolhuijzen P."/>
            <person name="Goolsby J.A."/>
            <person name="Tidwell J."/>
            <person name="Bellgard S.E."/>
            <person name="Bellgard M.I."/>
        </authorList>
    </citation>
    <scope>NUCLEOTIDE SEQUENCE</scope>
    <source>
        <tissue evidence="1">Shoot tissue taken approximately 20 cm above the soil surface</tissue>
    </source>
</reference>
<proteinExistence type="predicted"/>
<name>A0A0A9ELD2_ARUDO</name>
<protein>
    <submittedName>
        <fullName evidence="1">Uncharacterized protein</fullName>
    </submittedName>
</protein>
<sequence length="27" mass="2988">MKTHKVLMLLRVILKQFSGSSSLLGLS</sequence>
<dbReference type="EMBL" id="GBRH01196356">
    <property type="protein sequence ID" value="JAE01540.1"/>
    <property type="molecule type" value="Transcribed_RNA"/>
</dbReference>